<evidence type="ECO:0008006" key="4">
    <source>
        <dbReference type="Google" id="ProtNLM"/>
    </source>
</evidence>
<evidence type="ECO:0000256" key="1">
    <source>
        <dbReference type="SAM" id="MobiDB-lite"/>
    </source>
</evidence>
<gene>
    <name evidence="2" type="ORF">ACFQL9_13065</name>
</gene>
<dbReference type="SUPFAM" id="SSF52540">
    <property type="entry name" value="P-loop containing nucleoside triphosphate hydrolases"/>
    <property type="match status" value="1"/>
</dbReference>
<dbReference type="InterPro" id="IPR027417">
    <property type="entry name" value="P-loop_NTPase"/>
</dbReference>
<evidence type="ECO:0000313" key="3">
    <source>
        <dbReference type="Proteomes" id="UP001596461"/>
    </source>
</evidence>
<dbReference type="Proteomes" id="UP001596461">
    <property type="component" value="Unassembled WGS sequence"/>
</dbReference>
<evidence type="ECO:0000313" key="2">
    <source>
        <dbReference type="EMBL" id="MFC7070577.1"/>
    </source>
</evidence>
<feature type="region of interest" description="Disordered" evidence="1">
    <location>
        <begin position="1"/>
        <end position="41"/>
    </location>
</feature>
<organism evidence="2 3">
    <name type="scientific">Halobaculum lipolyticum</name>
    <dbReference type="NCBI Taxonomy" id="3032001"/>
    <lineage>
        <taxon>Archaea</taxon>
        <taxon>Methanobacteriati</taxon>
        <taxon>Methanobacteriota</taxon>
        <taxon>Stenosarchaea group</taxon>
        <taxon>Halobacteria</taxon>
        <taxon>Halobacteriales</taxon>
        <taxon>Haloferacaceae</taxon>
        <taxon>Halobaculum</taxon>
    </lineage>
</organism>
<keyword evidence="3" id="KW-1185">Reference proteome</keyword>
<name>A0ABD5WBE4_9EURY</name>
<feature type="region of interest" description="Disordered" evidence="1">
    <location>
        <begin position="434"/>
        <end position="453"/>
    </location>
</feature>
<accession>A0ABD5WBE4</accession>
<sequence>MSSRNQQTRDQSASTADDDERDPSPPNASPFTNGTAPTEFGWGERTLQSTAHPPKYWKSDAYELGQCFGIADLDVASFTERNPRRIVHPDMLIHEKQPSRTKSAKGTDFLVRGERGCGKTTLLLTFARQLMRENDEIVCWRGREGSSGWLPFKHWTTVYLPANATVRAAWMPEADGDGGLNLSVDDGEELTADQLEDVVRDVVYYDDVFDLLDTLGERPRGTFNVIYPDPSFAGCREVTRESRRVNGYFPFVPRWEAEYDGTGGTSETPLVQWWFAFWLARCDHGPFAWTTLLFDEGGDLIPSGASQSVSRLYDKLEMLRSIFAESRRRMATLGMAIHYEENLDPDTRREFKWRVHMPDGSANPVRDKRGTHPVGMKGDVKMKNDLMSGYDAPGVGLTYSKTGFTRFQWGDVPDWPADESRWLRIELGAPSASTKRALRRARREDDGEESTPELEYDSTVFREWQNQVDHRLYVDRGSGQIDVNDATVTDELVSDIDGFRFVDEPRDRGDVIEFVMRADATGDEVVVARVPTTSEPFTPGTATGGGTSR</sequence>
<reference evidence="2 3" key="1">
    <citation type="journal article" date="2019" name="Int. J. Syst. Evol. Microbiol.">
        <title>The Global Catalogue of Microorganisms (GCM) 10K type strain sequencing project: providing services to taxonomists for standard genome sequencing and annotation.</title>
        <authorList>
            <consortium name="The Broad Institute Genomics Platform"/>
            <consortium name="The Broad Institute Genome Sequencing Center for Infectious Disease"/>
            <person name="Wu L."/>
            <person name="Ma J."/>
        </authorList>
    </citation>
    <scope>NUCLEOTIDE SEQUENCE [LARGE SCALE GENOMIC DNA]</scope>
    <source>
        <strain evidence="2 3">DT31</strain>
    </source>
</reference>
<protein>
    <recommendedName>
        <fullName evidence="4">ATP-binding protein</fullName>
    </recommendedName>
</protein>
<proteinExistence type="predicted"/>
<comment type="caution">
    <text evidence="2">The sequence shown here is derived from an EMBL/GenBank/DDBJ whole genome shotgun (WGS) entry which is preliminary data.</text>
</comment>
<dbReference type="AlphaFoldDB" id="A0ABD5WBE4"/>
<dbReference type="RefSeq" id="WP_390210778.1">
    <property type="nucleotide sequence ID" value="NZ_JBHTAH010000012.1"/>
</dbReference>
<feature type="region of interest" description="Disordered" evidence="1">
    <location>
        <begin position="360"/>
        <end position="380"/>
    </location>
</feature>
<feature type="compositionally biased region" description="Polar residues" evidence="1">
    <location>
        <begin position="1"/>
        <end position="15"/>
    </location>
</feature>
<dbReference type="EMBL" id="JBHTAH010000012">
    <property type="protein sequence ID" value="MFC7070577.1"/>
    <property type="molecule type" value="Genomic_DNA"/>
</dbReference>